<dbReference type="OrthoDB" id="5964776at2759"/>
<feature type="transmembrane region" description="Helical" evidence="9">
    <location>
        <begin position="107"/>
        <end position="128"/>
    </location>
</feature>
<dbReference type="EnsemblMetazoa" id="XM_028658139.1">
    <property type="protein sequence ID" value="XP_028513940.1"/>
    <property type="gene ID" value="LOC110235921"/>
</dbReference>
<dbReference type="GO" id="GO:0004930">
    <property type="term" value="F:G protein-coupled receptor activity"/>
    <property type="evidence" value="ECO:0007669"/>
    <property type="project" value="UniProtKB-KW"/>
</dbReference>
<organism evidence="11 12">
    <name type="scientific">Exaiptasia diaphana</name>
    <name type="common">Tropical sea anemone</name>
    <name type="synonym">Aiptasia pulchella</name>
    <dbReference type="NCBI Taxonomy" id="2652724"/>
    <lineage>
        <taxon>Eukaryota</taxon>
        <taxon>Metazoa</taxon>
        <taxon>Cnidaria</taxon>
        <taxon>Anthozoa</taxon>
        <taxon>Hexacorallia</taxon>
        <taxon>Actiniaria</taxon>
        <taxon>Aiptasiidae</taxon>
        <taxon>Exaiptasia</taxon>
    </lineage>
</organism>
<evidence type="ECO:0000313" key="12">
    <source>
        <dbReference type="Proteomes" id="UP000887567"/>
    </source>
</evidence>
<keyword evidence="4 8" id="KW-0297">G-protein coupled receptor</keyword>
<dbReference type="PROSITE" id="PS00237">
    <property type="entry name" value="G_PROTEIN_RECEP_F1_1"/>
    <property type="match status" value="1"/>
</dbReference>
<evidence type="ECO:0000256" key="6">
    <source>
        <dbReference type="ARBA" id="ARBA00023170"/>
    </source>
</evidence>
<comment type="similarity">
    <text evidence="8">Belongs to the G-protein coupled receptor 1 family.</text>
</comment>
<reference evidence="11" key="1">
    <citation type="submission" date="2022-11" db="UniProtKB">
        <authorList>
            <consortium name="EnsemblMetazoa"/>
        </authorList>
    </citation>
    <scope>IDENTIFICATION</scope>
</reference>
<feature type="transmembrane region" description="Helical" evidence="9">
    <location>
        <begin position="284"/>
        <end position="304"/>
    </location>
</feature>
<feature type="transmembrane region" description="Helical" evidence="9">
    <location>
        <begin position="32"/>
        <end position="54"/>
    </location>
</feature>
<evidence type="ECO:0000256" key="5">
    <source>
        <dbReference type="ARBA" id="ARBA00023136"/>
    </source>
</evidence>
<evidence type="ECO:0000256" key="2">
    <source>
        <dbReference type="ARBA" id="ARBA00022692"/>
    </source>
</evidence>
<evidence type="ECO:0000256" key="4">
    <source>
        <dbReference type="ARBA" id="ARBA00023040"/>
    </source>
</evidence>
<evidence type="ECO:0000256" key="7">
    <source>
        <dbReference type="ARBA" id="ARBA00023224"/>
    </source>
</evidence>
<keyword evidence="3 9" id="KW-1133">Transmembrane helix</keyword>
<protein>
    <recommendedName>
        <fullName evidence="10">G-protein coupled receptors family 1 profile domain-containing protein</fullName>
    </recommendedName>
</protein>
<dbReference type="OMA" id="VAFWITH"/>
<evidence type="ECO:0000259" key="10">
    <source>
        <dbReference type="PROSITE" id="PS50262"/>
    </source>
</evidence>
<feature type="domain" description="G-protein coupled receptors family 1 profile" evidence="10">
    <location>
        <begin position="45"/>
        <end position="303"/>
    </location>
</feature>
<name>A0A913YF28_EXADI</name>
<dbReference type="RefSeq" id="XP_020897054.1">
    <property type="nucleotide sequence ID" value="XM_021041395.2"/>
</dbReference>
<proteinExistence type="inferred from homology"/>
<dbReference type="GO" id="GO:0005886">
    <property type="term" value="C:plasma membrane"/>
    <property type="evidence" value="ECO:0007669"/>
    <property type="project" value="TreeGrafter"/>
</dbReference>
<dbReference type="PROSITE" id="PS50262">
    <property type="entry name" value="G_PROTEIN_RECEP_F1_2"/>
    <property type="match status" value="1"/>
</dbReference>
<comment type="subcellular location">
    <subcellularLocation>
        <location evidence="1">Membrane</location>
        <topology evidence="1">Multi-pass membrane protein</topology>
    </subcellularLocation>
</comment>
<dbReference type="AlphaFoldDB" id="A0A913YF28"/>
<keyword evidence="12" id="KW-1185">Reference proteome</keyword>
<dbReference type="GeneID" id="110235921"/>
<dbReference type="Proteomes" id="UP000887567">
    <property type="component" value="Unplaced"/>
</dbReference>
<evidence type="ECO:0000256" key="3">
    <source>
        <dbReference type="ARBA" id="ARBA00022989"/>
    </source>
</evidence>
<dbReference type="RefSeq" id="XP_028513940.1">
    <property type="nucleotide sequence ID" value="XM_028658139.1"/>
</dbReference>
<keyword evidence="6 8" id="KW-0675">Receptor</keyword>
<dbReference type="KEGG" id="epa:110235921"/>
<dbReference type="PRINTS" id="PR00237">
    <property type="entry name" value="GPCRRHODOPSN"/>
</dbReference>
<evidence type="ECO:0000313" key="11">
    <source>
        <dbReference type="EnsemblMetazoa" id="XP_028513940.1"/>
    </source>
</evidence>
<dbReference type="SUPFAM" id="SSF81321">
    <property type="entry name" value="Family A G protein-coupled receptor-like"/>
    <property type="match status" value="1"/>
</dbReference>
<feature type="transmembrane region" description="Helical" evidence="9">
    <location>
        <begin position="193"/>
        <end position="217"/>
    </location>
</feature>
<sequence length="396" mass="44351">MNASKNESITAEFNASLPESNAIEMSTQIGMIAAYSIIFLLALSGNGLIIHIVVSKPYMRSTINFLIANMAAADLMMTLFAMPYTIYFLYFGSQWFGGVLGNLTCKAVHFTIGLSIAASISTLIVISLDRFFAIVYPFRRSSVIKKIPITITTTWVTSALLLSPYLYIYKVQLKGGYMCMVSIGDNSMKSLGIYHAITFGVLYIIPLTLIAAFYFAVCRKLWLRKIPGNPSAMNLRSANKSKKRTIKMLIIIVVVFALCWLPAHVMHIIIFFNYDAFKKFPQYASLLAFFFSHANSAINPLLYITLNKNFMHAFIDITEKLQLWRTSHSTRRTKSLTTTSLTNLSVIVHENQIIMSFRSSPTGRIGRYNMNGVEESDVIESLKKATLVSASCISKL</sequence>
<keyword evidence="5 9" id="KW-0472">Membrane</keyword>
<evidence type="ECO:0000256" key="1">
    <source>
        <dbReference type="ARBA" id="ARBA00004141"/>
    </source>
</evidence>
<feature type="transmembrane region" description="Helical" evidence="9">
    <location>
        <begin position="66"/>
        <end position="87"/>
    </location>
</feature>
<accession>A0A913YF28</accession>
<feature type="transmembrane region" description="Helical" evidence="9">
    <location>
        <begin position="149"/>
        <end position="168"/>
    </location>
</feature>
<dbReference type="InterPro" id="IPR017452">
    <property type="entry name" value="GPCR_Rhodpsn_7TM"/>
</dbReference>
<dbReference type="PANTHER" id="PTHR45695">
    <property type="entry name" value="LEUCOKININ RECEPTOR-RELATED"/>
    <property type="match status" value="1"/>
</dbReference>
<evidence type="ECO:0000256" key="8">
    <source>
        <dbReference type="RuleBase" id="RU000688"/>
    </source>
</evidence>
<dbReference type="PANTHER" id="PTHR45695:SF9">
    <property type="entry name" value="LEUCOKININ RECEPTOR"/>
    <property type="match status" value="1"/>
</dbReference>
<dbReference type="InterPro" id="IPR000276">
    <property type="entry name" value="GPCR_Rhodpsn"/>
</dbReference>
<keyword evidence="2 8" id="KW-0812">Transmembrane</keyword>
<evidence type="ECO:0000256" key="9">
    <source>
        <dbReference type="SAM" id="Phobius"/>
    </source>
</evidence>
<feature type="transmembrane region" description="Helical" evidence="9">
    <location>
        <begin position="249"/>
        <end position="272"/>
    </location>
</feature>
<dbReference type="FunFam" id="1.20.1070.10:FF:000291">
    <property type="entry name" value="Predicted protein"/>
    <property type="match status" value="1"/>
</dbReference>
<dbReference type="EnsemblMetazoa" id="XM_021041395.2">
    <property type="protein sequence ID" value="XP_020897054.1"/>
    <property type="gene ID" value="LOC110235921"/>
</dbReference>
<dbReference type="Gene3D" id="1.20.1070.10">
    <property type="entry name" value="Rhodopsin 7-helix transmembrane proteins"/>
    <property type="match status" value="1"/>
</dbReference>
<dbReference type="Pfam" id="PF00001">
    <property type="entry name" value="7tm_1"/>
    <property type="match status" value="1"/>
</dbReference>
<dbReference type="SMART" id="SM01381">
    <property type="entry name" value="7TM_GPCR_Srsx"/>
    <property type="match status" value="1"/>
</dbReference>
<keyword evidence="7 8" id="KW-0807">Transducer</keyword>